<dbReference type="Proteomes" id="UP000234343">
    <property type="component" value="Chromosome"/>
</dbReference>
<proteinExistence type="predicted"/>
<organism evidence="1 2">
    <name type="scientific">Legionella sainthelensi</name>
    <dbReference type="NCBI Taxonomy" id="28087"/>
    <lineage>
        <taxon>Bacteria</taxon>
        <taxon>Pseudomonadati</taxon>
        <taxon>Pseudomonadota</taxon>
        <taxon>Gammaproteobacteria</taxon>
        <taxon>Legionellales</taxon>
        <taxon>Legionellaceae</taxon>
        <taxon>Legionella</taxon>
    </lineage>
</organism>
<dbReference type="AlphaFoldDB" id="A0A2H5FK52"/>
<dbReference type="EMBL" id="CP025491">
    <property type="protein sequence ID" value="AUH71929.1"/>
    <property type="molecule type" value="Genomic_DNA"/>
</dbReference>
<evidence type="ECO:0000313" key="2">
    <source>
        <dbReference type="Proteomes" id="UP000234343"/>
    </source>
</evidence>
<sequence>MEQHSNAEKQARYRKKEQLKRQAGQILRKWQSEPWKHHLKSLEEVNHLIEAAIKLPSGWTEEDYSNAEKRLYYVYSEVVSPVNQLSNDVRENRNIAYESMNPADLPKINADLARAEEKTNALAFHIISALKLSGSNEADQAAALMEAMRFVGRNLINNKETPYSQATTMCLTTVNPICTRPTWYVEKLVNMLSQHLHPGLLQEIAQLLINNKSGKDNGIN</sequence>
<keyword evidence="2" id="KW-1185">Reference proteome</keyword>
<gene>
    <name evidence="1" type="ORF">CAB17_07500</name>
</gene>
<dbReference type="RefSeq" id="WP_101899590.1">
    <property type="nucleotide sequence ID" value="NZ_CP025491.2"/>
</dbReference>
<accession>A0A2H5FK52</accession>
<protein>
    <submittedName>
        <fullName evidence="1">Uncharacterized protein</fullName>
    </submittedName>
</protein>
<name>A0A2H5FK52_9GAMM</name>
<evidence type="ECO:0000313" key="1">
    <source>
        <dbReference type="EMBL" id="AUH71929.1"/>
    </source>
</evidence>
<dbReference type="KEGG" id="lsh:CAB17_07500"/>
<reference evidence="1 2" key="1">
    <citation type="submission" date="2017-12" db="EMBL/GenBank/DDBJ databases">
        <title>Legionella sainthelensi LA01-117, whole genome sequence of a clinical isolate from New Zealand.</title>
        <authorList>
            <person name="Cree S.L."/>
            <person name="Slow S."/>
            <person name="Kennedy M.A."/>
            <person name="Murdoch D.R."/>
            <person name="Biggs P.J."/>
            <person name="Anderson T."/>
        </authorList>
    </citation>
    <scope>NUCLEOTIDE SEQUENCE [LARGE SCALE GENOMIC DNA]</scope>
    <source>
        <strain evidence="1 2">LA01-117</strain>
    </source>
</reference>